<keyword evidence="3" id="KW-0067">ATP-binding</keyword>
<dbReference type="Pfam" id="PF13581">
    <property type="entry name" value="HATPase_c_2"/>
    <property type="match status" value="1"/>
</dbReference>
<dbReference type="Proteomes" id="UP000240429">
    <property type="component" value="Unassembled WGS sequence"/>
</dbReference>
<dbReference type="InterPro" id="IPR003594">
    <property type="entry name" value="HATPase_dom"/>
</dbReference>
<dbReference type="PANTHER" id="PTHR35526">
    <property type="entry name" value="ANTI-SIGMA-F FACTOR RSBW-RELATED"/>
    <property type="match status" value="1"/>
</dbReference>
<keyword evidence="1" id="KW-0723">Serine/threonine-protein kinase</keyword>
<organism evidence="3 4">
    <name type="scientific">Streptomyces dioscori</name>
    <dbReference type="NCBI Taxonomy" id="2109333"/>
    <lineage>
        <taxon>Bacteria</taxon>
        <taxon>Bacillati</taxon>
        <taxon>Actinomycetota</taxon>
        <taxon>Actinomycetes</taxon>
        <taxon>Kitasatosporales</taxon>
        <taxon>Streptomycetaceae</taxon>
        <taxon>Streptomyces</taxon>
        <taxon>Streptomyces aurantiacus group</taxon>
    </lineage>
</organism>
<dbReference type="GO" id="GO:0005524">
    <property type="term" value="F:ATP binding"/>
    <property type="evidence" value="ECO:0007669"/>
    <property type="project" value="UniProtKB-KW"/>
</dbReference>
<dbReference type="OrthoDB" id="3872918at2"/>
<evidence type="ECO:0000259" key="2">
    <source>
        <dbReference type="Pfam" id="PF13581"/>
    </source>
</evidence>
<dbReference type="CDD" id="cd16936">
    <property type="entry name" value="HATPase_RsbW-like"/>
    <property type="match status" value="1"/>
</dbReference>
<dbReference type="InterPro" id="IPR050267">
    <property type="entry name" value="Anti-sigma-factor_SerPK"/>
</dbReference>
<evidence type="ECO:0000313" key="4">
    <source>
        <dbReference type="Proteomes" id="UP000240429"/>
    </source>
</evidence>
<feature type="domain" description="Histidine kinase/HSP90-like ATPase" evidence="2">
    <location>
        <begin position="3"/>
        <end position="96"/>
    </location>
</feature>
<keyword evidence="4" id="KW-1185">Reference proteome</keyword>
<protein>
    <submittedName>
        <fullName evidence="3">ATP-binding protein</fullName>
    </submittedName>
</protein>
<sequence length="110" mass="11419">MTAAVLAEWHLGLGTAEAALLVVSELVTNAVEHAQPPVTLHLHLERAGSCIWVGVSDGGPAKNKGLWTSSCADDEHGRGLEVVNALATAHGTRSHSGGITHWARLLTTGV</sequence>
<dbReference type="Gene3D" id="3.30.565.10">
    <property type="entry name" value="Histidine kinase-like ATPase, C-terminal domain"/>
    <property type="match status" value="1"/>
</dbReference>
<evidence type="ECO:0000313" key="3">
    <source>
        <dbReference type="EMBL" id="PSM39110.1"/>
    </source>
</evidence>
<keyword evidence="1" id="KW-0808">Transferase</keyword>
<accession>A0A2P8PYP0</accession>
<dbReference type="SUPFAM" id="SSF55874">
    <property type="entry name" value="ATPase domain of HSP90 chaperone/DNA topoisomerase II/histidine kinase"/>
    <property type="match status" value="1"/>
</dbReference>
<name>A0A2P8PYP0_9ACTN</name>
<reference evidence="3 4" key="1">
    <citation type="submission" date="2018-03" db="EMBL/GenBank/DDBJ databases">
        <title>Streptomyces dioscori sp. nov., a novel endophytic actinobacterium isolated from bulbil of Dioscorea bulbifera L.</title>
        <authorList>
            <person name="Zhikuan W."/>
        </authorList>
    </citation>
    <scope>NUCLEOTIDE SEQUENCE [LARGE SCALE GENOMIC DNA]</scope>
    <source>
        <strain evidence="3 4">A217</strain>
    </source>
</reference>
<gene>
    <name evidence="3" type="ORF">C6Y14_34055</name>
</gene>
<dbReference type="EMBL" id="PYBJ01000027">
    <property type="protein sequence ID" value="PSM39110.1"/>
    <property type="molecule type" value="Genomic_DNA"/>
</dbReference>
<comment type="caution">
    <text evidence="3">The sequence shown here is derived from an EMBL/GenBank/DDBJ whole genome shotgun (WGS) entry which is preliminary data.</text>
</comment>
<dbReference type="AlphaFoldDB" id="A0A2P8PYP0"/>
<dbReference type="InterPro" id="IPR036890">
    <property type="entry name" value="HATPase_C_sf"/>
</dbReference>
<keyword evidence="3" id="KW-0547">Nucleotide-binding</keyword>
<evidence type="ECO:0000256" key="1">
    <source>
        <dbReference type="ARBA" id="ARBA00022527"/>
    </source>
</evidence>
<keyword evidence="1" id="KW-0418">Kinase</keyword>
<dbReference type="PANTHER" id="PTHR35526:SF3">
    <property type="entry name" value="ANTI-SIGMA-F FACTOR RSBW"/>
    <property type="match status" value="1"/>
</dbReference>
<dbReference type="GO" id="GO:0004674">
    <property type="term" value="F:protein serine/threonine kinase activity"/>
    <property type="evidence" value="ECO:0007669"/>
    <property type="project" value="UniProtKB-KW"/>
</dbReference>
<proteinExistence type="predicted"/>